<accession>A0A1Z5KKM5</accession>
<comment type="caution">
    <text evidence="2">The sequence shown here is derived from an EMBL/GenBank/DDBJ whole genome shotgun (WGS) entry which is preliminary data.</text>
</comment>
<dbReference type="AlphaFoldDB" id="A0A1Z5KKM5"/>
<feature type="compositionally biased region" description="Basic and acidic residues" evidence="1">
    <location>
        <begin position="277"/>
        <end position="291"/>
    </location>
</feature>
<dbReference type="InParanoid" id="A0A1Z5KKM5"/>
<feature type="region of interest" description="Disordered" evidence="1">
    <location>
        <begin position="1"/>
        <end position="60"/>
    </location>
</feature>
<feature type="region of interest" description="Disordered" evidence="1">
    <location>
        <begin position="96"/>
        <end position="143"/>
    </location>
</feature>
<organism evidence="2 3">
    <name type="scientific">Fistulifera solaris</name>
    <name type="common">Oleaginous diatom</name>
    <dbReference type="NCBI Taxonomy" id="1519565"/>
    <lineage>
        <taxon>Eukaryota</taxon>
        <taxon>Sar</taxon>
        <taxon>Stramenopiles</taxon>
        <taxon>Ochrophyta</taxon>
        <taxon>Bacillariophyta</taxon>
        <taxon>Bacillariophyceae</taxon>
        <taxon>Bacillariophycidae</taxon>
        <taxon>Naviculales</taxon>
        <taxon>Naviculaceae</taxon>
        <taxon>Fistulifera</taxon>
    </lineage>
</organism>
<dbReference type="OrthoDB" id="49307at2759"/>
<proteinExistence type="predicted"/>
<dbReference type="EMBL" id="BDSP01000252">
    <property type="protein sequence ID" value="GAX26826.1"/>
    <property type="molecule type" value="Genomic_DNA"/>
</dbReference>
<gene>
    <name evidence="2" type="ORF">FisN_9Lu105</name>
</gene>
<feature type="compositionally biased region" description="Polar residues" evidence="1">
    <location>
        <begin position="19"/>
        <end position="29"/>
    </location>
</feature>
<evidence type="ECO:0000313" key="3">
    <source>
        <dbReference type="Proteomes" id="UP000198406"/>
    </source>
</evidence>
<evidence type="ECO:0000256" key="1">
    <source>
        <dbReference type="SAM" id="MobiDB-lite"/>
    </source>
</evidence>
<name>A0A1Z5KKM5_FISSO</name>
<feature type="compositionally biased region" description="Polar residues" evidence="1">
    <location>
        <begin position="134"/>
        <end position="143"/>
    </location>
</feature>
<feature type="compositionally biased region" description="Basic and acidic residues" evidence="1">
    <location>
        <begin position="50"/>
        <end position="60"/>
    </location>
</feature>
<feature type="compositionally biased region" description="Basic and acidic residues" evidence="1">
    <location>
        <begin position="119"/>
        <end position="133"/>
    </location>
</feature>
<keyword evidence="3" id="KW-1185">Reference proteome</keyword>
<feature type="compositionally biased region" description="Low complexity" evidence="1">
    <location>
        <begin position="107"/>
        <end position="118"/>
    </location>
</feature>
<reference evidence="2 3" key="1">
    <citation type="journal article" date="2015" name="Plant Cell">
        <title>Oil accumulation by the oleaginous diatom Fistulifera solaris as revealed by the genome and transcriptome.</title>
        <authorList>
            <person name="Tanaka T."/>
            <person name="Maeda Y."/>
            <person name="Veluchamy A."/>
            <person name="Tanaka M."/>
            <person name="Abida H."/>
            <person name="Marechal E."/>
            <person name="Bowler C."/>
            <person name="Muto M."/>
            <person name="Sunaga Y."/>
            <person name="Tanaka M."/>
            <person name="Yoshino T."/>
            <person name="Taniguchi T."/>
            <person name="Fukuda Y."/>
            <person name="Nemoto M."/>
            <person name="Matsumoto M."/>
            <person name="Wong P.S."/>
            <person name="Aburatani S."/>
            <person name="Fujibuchi W."/>
        </authorList>
    </citation>
    <scope>NUCLEOTIDE SEQUENCE [LARGE SCALE GENOMIC DNA]</scope>
    <source>
        <strain evidence="2 3">JPCC DA0580</strain>
    </source>
</reference>
<dbReference type="Proteomes" id="UP000198406">
    <property type="component" value="Unassembled WGS sequence"/>
</dbReference>
<feature type="region of interest" description="Disordered" evidence="1">
    <location>
        <begin position="272"/>
        <end position="333"/>
    </location>
</feature>
<protein>
    <submittedName>
        <fullName evidence="2">Uncharacterized protein</fullName>
    </submittedName>
</protein>
<evidence type="ECO:0000313" key="2">
    <source>
        <dbReference type="EMBL" id="GAX26826.1"/>
    </source>
</evidence>
<feature type="compositionally biased region" description="Basic and acidic residues" evidence="1">
    <location>
        <begin position="324"/>
        <end position="333"/>
    </location>
</feature>
<sequence length="333" mass="37225">MSNQNGQSISKDDEAYSIRHNSSGVTYESTISIKSIRGGGGGETSKRKRPTDTTVRDDLHYSDEVVSLADSQFSETANHASNNNITQNIRNRKHLMSDLSSPPQPPSTTTNTTTTSSQRSHEPSADGRREQSDSRNMGNKALSNSWKQIGPQDAIQHTAPLLTSQQHPTHHPIMESKEAQKHILQNLGSLCEHYSQDIHFAFIPSTTNRIDLSGSFLRSDDVGGLDFFDLNEKGEILLQPRPPIFPEELPSGMKEHSLRWWGVEDPAVGNGRFKQVTTEDRSQGVDHRSDPRSNGYDRPFNSRDSHDPNGPPPHGGPPYFDRSQGPDRRRNWR</sequence>